<keyword evidence="4 5" id="KW-0975">Bacterial flagellum</keyword>
<feature type="domain" description="Flagellar basal-body/hook protein C-terminal" evidence="8">
    <location>
        <begin position="364"/>
        <end position="407"/>
    </location>
</feature>
<dbReference type="AlphaFoldDB" id="Q1IR53"/>
<dbReference type="InterPro" id="IPR011491">
    <property type="entry name" value="FlgE_D2"/>
</dbReference>
<dbReference type="Pfam" id="PF07559">
    <property type="entry name" value="FlgE_D2"/>
    <property type="match status" value="1"/>
</dbReference>
<evidence type="ECO:0000313" key="12">
    <source>
        <dbReference type="Proteomes" id="UP000002432"/>
    </source>
</evidence>
<evidence type="ECO:0000259" key="7">
    <source>
        <dbReference type="Pfam" id="PF00460"/>
    </source>
</evidence>
<dbReference type="PANTHER" id="PTHR30435:SF1">
    <property type="entry name" value="FLAGELLAR HOOK PROTEIN FLGE"/>
    <property type="match status" value="1"/>
</dbReference>
<evidence type="ECO:0000259" key="8">
    <source>
        <dbReference type="Pfam" id="PF06429"/>
    </source>
</evidence>
<protein>
    <recommendedName>
        <fullName evidence="3 5">Flagellar hook protein FlgE</fullName>
    </recommendedName>
</protein>
<dbReference type="KEGG" id="aba:Acid345_1645"/>
<dbReference type="InterPro" id="IPR037925">
    <property type="entry name" value="FlgE/F/G-like"/>
</dbReference>
<dbReference type="InterPro" id="IPR010930">
    <property type="entry name" value="Flg_bb/hook_C_dom"/>
</dbReference>
<gene>
    <name evidence="11" type="ordered locus">Acid345_1645</name>
</gene>
<proteinExistence type="inferred from homology"/>
<keyword evidence="6" id="KW-0732">Signal</keyword>
<evidence type="ECO:0000256" key="2">
    <source>
        <dbReference type="ARBA" id="ARBA00009677"/>
    </source>
</evidence>
<dbReference type="Pfam" id="PF00460">
    <property type="entry name" value="Flg_bb_rod"/>
    <property type="match status" value="1"/>
</dbReference>
<keyword evidence="11" id="KW-0966">Cell projection</keyword>
<dbReference type="InterPro" id="IPR037058">
    <property type="entry name" value="Falgellar_hook_FlgE_sf"/>
</dbReference>
<dbReference type="GO" id="GO:0071978">
    <property type="term" value="P:bacterial-type flagellum-dependent swarming motility"/>
    <property type="evidence" value="ECO:0007669"/>
    <property type="project" value="TreeGrafter"/>
</dbReference>
<dbReference type="Pfam" id="PF22692">
    <property type="entry name" value="LlgE_F_G_D1"/>
    <property type="match status" value="1"/>
</dbReference>
<dbReference type="GO" id="GO:0005829">
    <property type="term" value="C:cytosol"/>
    <property type="evidence" value="ECO:0007669"/>
    <property type="project" value="TreeGrafter"/>
</dbReference>
<dbReference type="PROSITE" id="PS00588">
    <property type="entry name" value="FLAGELLA_BB_ROD"/>
    <property type="match status" value="1"/>
</dbReference>
<evidence type="ECO:0000259" key="9">
    <source>
        <dbReference type="Pfam" id="PF07559"/>
    </source>
</evidence>
<dbReference type="HOGENOM" id="CLU_013687_2_4_0"/>
<dbReference type="InterPro" id="IPR053967">
    <property type="entry name" value="LlgE_F_G-like_D1"/>
</dbReference>
<dbReference type="NCBIfam" id="TIGR03506">
    <property type="entry name" value="FlgEFG_subfam"/>
    <property type="match status" value="1"/>
</dbReference>
<feature type="domain" description="Flagellar hook protein FlgE/F/G-like D1" evidence="10">
    <location>
        <begin position="87"/>
        <end position="151"/>
    </location>
</feature>
<name>Q1IR53_KORVE</name>
<evidence type="ECO:0000259" key="10">
    <source>
        <dbReference type="Pfam" id="PF22692"/>
    </source>
</evidence>
<dbReference type="EnsemblBacteria" id="ABF40647">
    <property type="protein sequence ID" value="ABF40647"/>
    <property type="gene ID" value="Acid345_1645"/>
</dbReference>
<dbReference type="EMBL" id="CP000360">
    <property type="protein sequence ID" value="ABF40647.1"/>
    <property type="molecule type" value="Genomic_DNA"/>
</dbReference>
<organism evidence="11 12">
    <name type="scientific">Koribacter versatilis (strain Ellin345)</name>
    <dbReference type="NCBI Taxonomy" id="204669"/>
    <lineage>
        <taxon>Bacteria</taxon>
        <taxon>Pseudomonadati</taxon>
        <taxon>Acidobacteriota</taxon>
        <taxon>Terriglobia</taxon>
        <taxon>Terriglobales</taxon>
        <taxon>Candidatus Korobacteraceae</taxon>
        <taxon>Candidatus Korobacter</taxon>
    </lineage>
</organism>
<dbReference type="SUPFAM" id="SSF117143">
    <property type="entry name" value="Flagellar hook protein flgE"/>
    <property type="match status" value="1"/>
</dbReference>
<keyword evidence="11" id="KW-0969">Cilium</keyword>
<feature type="domain" description="Flagellar hook protein FlgE D2" evidence="9">
    <location>
        <begin position="176"/>
        <end position="289"/>
    </location>
</feature>
<evidence type="ECO:0000256" key="5">
    <source>
        <dbReference type="RuleBase" id="RU362116"/>
    </source>
</evidence>
<dbReference type="STRING" id="204669.Acid345_1645"/>
<dbReference type="Pfam" id="PF06429">
    <property type="entry name" value="Flg_bbr_C"/>
    <property type="match status" value="1"/>
</dbReference>
<sequence>MPMFSIPLSGLTASSTALATIANNLANQNTIGYKQTRALFRDLFYQQIGQTGSGDPIQVGAGTMIGTIDTNFTDGSVSPTGVPTDVAIMGDGFFVAQQNGNDIYTRAGNFKVGADGTLRTQDGAVVLGYQAVDGKVTTGSGLGALNLGQGQVSSPSATTSLQLTTNLNASAKVGDSYNTSLKVYDSLGGVHVVTFTFTKTGTNTWDYDASLPTGEGTVSLPSGSHTLTFDSDGKLTTPSSNINFDLTGLSDGASDMKGVTWKLYDATGGSSMTQMAADSATPATAQDGYGSGMLQNFNIGADGTIEGTFSNGKTSIIGQIAIASFPNVQGLRKVGQNAYVGTLASGQAALGAPGSGGRGTLGGGALELSNVDMATEFSNLIVAQRGYQANAKVITTFDEITQDTINLKR</sequence>
<keyword evidence="12" id="KW-1185">Reference proteome</keyword>
<evidence type="ECO:0000313" key="11">
    <source>
        <dbReference type="EMBL" id="ABF40647.1"/>
    </source>
</evidence>
<comment type="function">
    <text evidence="5">A flexible structure which links the flagellar filament to the drive apparatus in the basal body.</text>
</comment>
<dbReference type="PANTHER" id="PTHR30435">
    <property type="entry name" value="FLAGELLAR PROTEIN"/>
    <property type="match status" value="1"/>
</dbReference>
<feature type="domain" description="Flagellar basal body rod protein N-terminal" evidence="7">
    <location>
        <begin position="9"/>
        <end position="34"/>
    </location>
</feature>
<dbReference type="InterPro" id="IPR001444">
    <property type="entry name" value="Flag_bb_rod_N"/>
</dbReference>
<dbReference type="InterPro" id="IPR019776">
    <property type="entry name" value="Flagellar_basal_body_rod_CS"/>
</dbReference>
<evidence type="ECO:0000256" key="6">
    <source>
        <dbReference type="SAM" id="SignalP"/>
    </source>
</evidence>
<evidence type="ECO:0000256" key="3">
    <source>
        <dbReference type="ARBA" id="ARBA00019015"/>
    </source>
</evidence>
<comment type="subcellular location">
    <subcellularLocation>
        <location evidence="1 5">Bacterial flagellum basal body</location>
    </subcellularLocation>
</comment>
<dbReference type="eggNOG" id="COG1749">
    <property type="taxonomic scope" value="Bacteria"/>
</dbReference>
<evidence type="ECO:0000256" key="4">
    <source>
        <dbReference type="ARBA" id="ARBA00023143"/>
    </source>
</evidence>
<comment type="similarity">
    <text evidence="2 5">Belongs to the flagella basal body rod proteins family.</text>
</comment>
<feature type="chain" id="PRO_5004191145" description="Flagellar hook protein FlgE" evidence="6">
    <location>
        <begin position="20"/>
        <end position="409"/>
    </location>
</feature>
<feature type="signal peptide" evidence="6">
    <location>
        <begin position="1"/>
        <end position="19"/>
    </location>
</feature>
<dbReference type="RefSeq" id="WP_011522449.1">
    <property type="nucleotide sequence ID" value="NC_008009.1"/>
</dbReference>
<dbReference type="Proteomes" id="UP000002432">
    <property type="component" value="Chromosome"/>
</dbReference>
<dbReference type="GO" id="GO:0009424">
    <property type="term" value="C:bacterial-type flagellum hook"/>
    <property type="evidence" value="ECO:0007669"/>
    <property type="project" value="TreeGrafter"/>
</dbReference>
<dbReference type="GO" id="GO:0009425">
    <property type="term" value="C:bacterial-type flagellum basal body"/>
    <property type="evidence" value="ECO:0007669"/>
    <property type="project" value="UniProtKB-SubCell"/>
</dbReference>
<dbReference type="Gene3D" id="2.60.98.20">
    <property type="entry name" value="Flagellar hook protein FlgE"/>
    <property type="match status" value="1"/>
</dbReference>
<dbReference type="InterPro" id="IPR020013">
    <property type="entry name" value="Flagellar_FlgE/F/G"/>
</dbReference>
<accession>Q1IR53</accession>
<evidence type="ECO:0000256" key="1">
    <source>
        <dbReference type="ARBA" id="ARBA00004117"/>
    </source>
</evidence>
<dbReference type="OrthoDB" id="9804559at2"/>
<reference evidence="11 12" key="1">
    <citation type="journal article" date="2009" name="Appl. Environ. Microbiol.">
        <title>Three genomes from the phylum Acidobacteria provide insight into the lifestyles of these microorganisms in soils.</title>
        <authorList>
            <person name="Ward N.L."/>
            <person name="Challacombe J.F."/>
            <person name="Janssen P.H."/>
            <person name="Henrissat B."/>
            <person name="Coutinho P.M."/>
            <person name="Wu M."/>
            <person name="Xie G."/>
            <person name="Haft D.H."/>
            <person name="Sait M."/>
            <person name="Badger J."/>
            <person name="Barabote R.D."/>
            <person name="Bradley B."/>
            <person name="Brettin T.S."/>
            <person name="Brinkac L.M."/>
            <person name="Bruce D."/>
            <person name="Creasy T."/>
            <person name="Daugherty S.C."/>
            <person name="Davidsen T.M."/>
            <person name="DeBoy R.T."/>
            <person name="Detter J.C."/>
            <person name="Dodson R.J."/>
            <person name="Durkin A.S."/>
            <person name="Ganapathy A."/>
            <person name="Gwinn-Giglio M."/>
            <person name="Han C.S."/>
            <person name="Khouri H."/>
            <person name="Kiss H."/>
            <person name="Kothari S.P."/>
            <person name="Madupu R."/>
            <person name="Nelson K.E."/>
            <person name="Nelson W.C."/>
            <person name="Paulsen I."/>
            <person name="Penn K."/>
            <person name="Ren Q."/>
            <person name="Rosovitz M.J."/>
            <person name="Selengut J.D."/>
            <person name="Shrivastava S."/>
            <person name="Sullivan S.A."/>
            <person name="Tapia R."/>
            <person name="Thompson L.S."/>
            <person name="Watkins K.L."/>
            <person name="Yang Q."/>
            <person name="Yu C."/>
            <person name="Zafar N."/>
            <person name="Zhou L."/>
            <person name="Kuske C.R."/>
        </authorList>
    </citation>
    <scope>NUCLEOTIDE SEQUENCE [LARGE SCALE GENOMIC DNA]</scope>
    <source>
        <strain evidence="11 12">Ellin345</strain>
    </source>
</reference>
<keyword evidence="11" id="KW-0282">Flagellum</keyword>